<comment type="caution">
    <text evidence="11">The sequence shown here is derived from an EMBL/GenBank/DDBJ whole genome shotgun (WGS) entry which is preliminary data.</text>
</comment>
<dbReference type="PANTHER" id="PTHR35091:SF2">
    <property type="entry name" value="FLAGELLAR PROTEIN FLIL"/>
    <property type="match status" value="1"/>
</dbReference>
<evidence type="ECO:0000256" key="8">
    <source>
        <dbReference type="ARBA" id="ARBA00022989"/>
    </source>
</evidence>
<dbReference type="EMBL" id="ADHO01000109">
    <property type="protein sequence ID" value="EFX41967.1"/>
    <property type="molecule type" value="Genomic_DNA"/>
</dbReference>
<accession>E7G3U1</accession>
<dbReference type="GO" id="GO:0005886">
    <property type="term" value="C:plasma membrane"/>
    <property type="evidence" value="ECO:0007669"/>
    <property type="project" value="UniProtKB-SubCell"/>
</dbReference>
<protein>
    <recommendedName>
        <fullName evidence="10">Flagellar protein FliL</fullName>
    </recommendedName>
</protein>
<sequence>MKGINMADEVKEAKKSKAFLFVVIGAVLVMLILVGVIAILLLGRNDKKSEGDTGNRMRQIREASKLNDNGGQSDLMVKSSDYLSLGPLYPLSDPFVVNLIAQNGRRYLKTSISLELSDPKLVEEVKVKETAIKDTIIEILSSKSIEEISTLKGKNKLKEEIRSNINSFLIDGFIKNVFFTDFVIQ</sequence>
<reference evidence="11 12" key="1">
    <citation type="journal article" date="2011" name="Vet. Res.">
        <title>Genome sequence of Helicobacter suis supports its role in gastric pathology.</title>
        <authorList>
            <person name="Vermoote M."/>
            <person name="Vandekerckhove T.T."/>
            <person name="Flahou B."/>
            <person name="Pasmans F."/>
            <person name="Smet A."/>
            <person name="De Groote D."/>
            <person name="Van Criekinge W."/>
            <person name="Ducatelle R."/>
            <person name="Haesebrouck F."/>
        </authorList>
    </citation>
    <scope>NUCLEOTIDE SEQUENCE [LARGE SCALE GENOMIC DNA]</scope>
    <source>
        <strain evidence="11 12">HS5</strain>
    </source>
</reference>
<keyword evidence="6 10" id="KW-0812">Transmembrane</keyword>
<name>E7G3U1_9HELI</name>
<evidence type="ECO:0000256" key="4">
    <source>
        <dbReference type="ARBA" id="ARBA00022475"/>
    </source>
</evidence>
<evidence type="ECO:0000256" key="6">
    <source>
        <dbReference type="ARBA" id="ARBA00022692"/>
    </source>
</evidence>
<keyword evidence="9 10" id="KW-0472">Membrane</keyword>
<evidence type="ECO:0000256" key="2">
    <source>
        <dbReference type="ARBA" id="ARBA00004162"/>
    </source>
</evidence>
<keyword evidence="8 10" id="KW-1133">Transmembrane helix</keyword>
<dbReference type="GO" id="GO:0071978">
    <property type="term" value="P:bacterial-type flagellum-dependent swarming motility"/>
    <property type="evidence" value="ECO:0007669"/>
    <property type="project" value="TreeGrafter"/>
</dbReference>
<comment type="similarity">
    <text evidence="3 10">Belongs to the FliL family.</text>
</comment>
<dbReference type="InterPro" id="IPR005503">
    <property type="entry name" value="FliL"/>
</dbReference>
<dbReference type="Pfam" id="PF03748">
    <property type="entry name" value="FliL"/>
    <property type="match status" value="1"/>
</dbReference>
<evidence type="ECO:0000256" key="5">
    <source>
        <dbReference type="ARBA" id="ARBA00022500"/>
    </source>
</evidence>
<dbReference type="NCBIfam" id="NF006283">
    <property type="entry name" value="PRK08455.1"/>
    <property type="match status" value="1"/>
</dbReference>
<keyword evidence="4 10" id="KW-1003">Cell membrane</keyword>
<comment type="function">
    <text evidence="1 10">Controls the rotational direction of flagella during chemotaxis.</text>
</comment>
<dbReference type="Proteomes" id="UP000054093">
    <property type="component" value="Unassembled WGS sequence"/>
</dbReference>
<gene>
    <name evidence="11" type="primary">fliL</name>
    <name evidence="11" type="ORF">HSUHS5_0624</name>
</gene>
<dbReference type="PANTHER" id="PTHR35091">
    <property type="entry name" value="FLAGELLAR PROTEIN FLIL"/>
    <property type="match status" value="1"/>
</dbReference>
<keyword evidence="7 10" id="KW-0283">Flagellar rotation</keyword>
<comment type="subcellular location">
    <subcellularLocation>
        <location evidence="2">Cell membrane</location>
        <topology evidence="2">Single-pass membrane protein</topology>
    </subcellularLocation>
</comment>
<evidence type="ECO:0000256" key="10">
    <source>
        <dbReference type="RuleBase" id="RU364125"/>
    </source>
</evidence>
<evidence type="ECO:0000313" key="11">
    <source>
        <dbReference type="EMBL" id="EFX41967.1"/>
    </source>
</evidence>
<evidence type="ECO:0000256" key="3">
    <source>
        <dbReference type="ARBA" id="ARBA00008281"/>
    </source>
</evidence>
<feature type="transmembrane region" description="Helical" evidence="10">
    <location>
        <begin position="18"/>
        <end position="42"/>
    </location>
</feature>
<dbReference type="GO" id="GO:0009425">
    <property type="term" value="C:bacterial-type flagellum basal body"/>
    <property type="evidence" value="ECO:0007669"/>
    <property type="project" value="InterPro"/>
</dbReference>
<evidence type="ECO:0000313" key="12">
    <source>
        <dbReference type="Proteomes" id="UP000054093"/>
    </source>
</evidence>
<keyword evidence="11" id="KW-0969">Cilium</keyword>
<keyword evidence="11" id="KW-0282">Flagellum</keyword>
<organism evidence="11 12">
    <name type="scientific">Helicobacter suis HS5</name>
    <dbReference type="NCBI Taxonomy" id="710394"/>
    <lineage>
        <taxon>Bacteria</taxon>
        <taxon>Pseudomonadati</taxon>
        <taxon>Campylobacterota</taxon>
        <taxon>Epsilonproteobacteria</taxon>
        <taxon>Campylobacterales</taxon>
        <taxon>Helicobacteraceae</taxon>
        <taxon>Helicobacter</taxon>
    </lineage>
</organism>
<evidence type="ECO:0000256" key="7">
    <source>
        <dbReference type="ARBA" id="ARBA00022779"/>
    </source>
</evidence>
<evidence type="ECO:0000256" key="9">
    <source>
        <dbReference type="ARBA" id="ARBA00023136"/>
    </source>
</evidence>
<keyword evidence="5 10" id="KW-0145">Chemotaxis</keyword>
<dbReference type="AlphaFoldDB" id="E7G3U1"/>
<evidence type="ECO:0000256" key="1">
    <source>
        <dbReference type="ARBA" id="ARBA00002254"/>
    </source>
</evidence>
<keyword evidence="11" id="KW-0966">Cell projection</keyword>
<dbReference type="GO" id="GO:0006935">
    <property type="term" value="P:chemotaxis"/>
    <property type="evidence" value="ECO:0007669"/>
    <property type="project" value="UniProtKB-KW"/>
</dbReference>
<proteinExistence type="inferred from homology"/>